<dbReference type="KEGG" id="lcf:108896483"/>
<evidence type="ECO:0000256" key="1">
    <source>
        <dbReference type="SAM" id="MobiDB-lite"/>
    </source>
</evidence>
<feature type="compositionally biased region" description="Low complexity" evidence="1">
    <location>
        <begin position="37"/>
        <end position="49"/>
    </location>
</feature>
<organism evidence="2 3">
    <name type="scientific">Lates calcarifer</name>
    <name type="common">Barramundi</name>
    <name type="synonym">Holocentrus calcarifer</name>
    <dbReference type="NCBI Taxonomy" id="8187"/>
    <lineage>
        <taxon>Eukaryota</taxon>
        <taxon>Metazoa</taxon>
        <taxon>Chordata</taxon>
        <taxon>Craniata</taxon>
        <taxon>Vertebrata</taxon>
        <taxon>Euteleostomi</taxon>
        <taxon>Actinopterygii</taxon>
        <taxon>Neopterygii</taxon>
        <taxon>Teleostei</taxon>
        <taxon>Neoteleostei</taxon>
        <taxon>Acanthomorphata</taxon>
        <taxon>Carangaria</taxon>
        <taxon>Carangaria incertae sedis</taxon>
        <taxon>Centropomidae</taxon>
        <taxon>Lates</taxon>
    </lineage>
</organism>
<feature type="region of interest" description="Disordered" evidence="1">
    <location>
        <begin position="37"/>
        <end position="67"/>
    </location>
</feature>
<dbReference type="Proteomes" id="UP000694890">
    <property type="component" value="Linkage group LG5"/>
</dbReference>
<gene>
    <name evidence="3" type="primary">LOC108896483</name>
</gene>
<name>A0AAJ7QAI9_LATCA</name>
<evidence type="ECO:0000313" key="3">
    <source>
        <dbReference type="RefSeq" id="XP_018551151.2"/>
    </source>
</evidence>
<feature type="compositionally biased region" description="Polar residues" evidence="1">
    <location>
        <begin position="113"/>
        <end position="138"/>
    </location>
</feature>
<evidence type="ECO:0000313" key="2">
    <source>
        <dbReference type="Proteomes" id="UP000694890"/>
    </source>
</evidence>
<reference evidence="3" key="1">
    <citation type="submission" date="2025-08" db="UniProtKB">
        <authorList>
            <consortium name="RefSeq"/>
        </authorList>
    </citation>
    <scope>IDENTIFICATION</scope>
    <source>
        <tissue evidence="3">Brain</tissue>
    </source>
</reference>
<feature type="compositionally biased region" description="Basic residues" evidence="1">
    <location>
        <begin position="50"/>
        <end position="61"/>
    </location>
</feature>
<dbReference type="GeneID" id="108896483"/>
<accession>A0AAJ7QAI9</accession>
<feature type="region of interest" description="Disordered" evidence="1">
    <location>
        <begin position="113"/>
        <end position="170"/>
    </location>
</feature>
<protein>
    <submittedName>
        <fullName evidence="3">Uncharacterized protein LOC108896483</fullName>
    </submittedName>
</protein>
<dbReference type="AlphaFoldDB" id="A0AAJ7QAI9"/>
<dbReference type="RefSeq" id="XP_018551151.2">
    <property type="nucleotide sequence ID" value="XM_018695635.2"/>
</dbReference>
<proteinExistence type="predicted"/>
<sequence>MNSHHYSKVLAQAKASILPSLATVSWSVATATTCNCPTSTSTSTNIKPNHNSKHNPKHNPNPRHSVPPDHSCCYHCAARRQQEMITVILLSCVSVVSAAPAASVQPNVLPPQLSQGGANQAQRLQPVEASNQKPQAQTPAPLYPSLEQPQPGPPQPLGPQGGPQLVPSLQHYTWSPLGDRMMIVPLQLSMHGSQPATQAVLPQQPLIFPPYGYFPLFSPPYRNQLFSPYGFPMILETPLPQTPANQSPNAPVSPAETPSGAAPSGDAPQPMQQQQNPQIVYMLQQPMSSPLGSLSSEELEMAAKMAQLGVYVPSVLTNLPTGAVQHVSQAAGLTNPGQGGVAPTMVTSPAAVPQAQGLASTGAQPNSNSFPVGLERAALEAATVQTPVQPRLQPTQGNHV</sequence>
<feature type="region of interest" description="Disordered" evidence="1">
    <location>
        <begin position="237"/>
        <end position="274"/>
    </location>
</feature>